<comment type="caution">
    <text evidence="2">The sequence shown here is derived from an EMBL/GenBank/DDBJ whole genome shotgun (WGS) entry which is preliminary data.</text>
</comment>
<dbReference type="Proteomes" id="UP000652761">
    <property type="component" value="Unassembled WGS sequence"/>
</dbReference>
<dbReference type="AlphaFoldDB" id="A0A843VNS4"/>
<feature type="transmembrane region" description="Helical" evidence="1">
    <location>
        <begin position="257"/>
        <end position="274"/>
    </location>
</feature>
<proteinExistence type="predicted"/>
<dbReference type="Pfam" id="PF03140">
    <property type="entry name" value="DUF247"/>
    <property type="match status" value="1"/>
</dbReference>
<keyword evidence="1" id="KW-0812">Transmembrane</keyword>
<evidence type="ECO:0000313" key="3">
    <source>
        <dbReference type="Proteomes" id="UP000652761"/>
    </source>
</evidence>
<keyword evidence="1" id="KW-1133">Transmembrane helix</keyword>
<protein>
    <submittedName>
        <fullName evidence="2">Uncharacterized protein</fullName>
    </submittedName>
</protein>
<accession>A0A843VNS4</accession>
<gene>
    <name evidence="2" type="ORF">Taro_026510</name>
</gene>
<reference evidence="2" key="1">
    <citation type="submission" date="2017-07" db="EMBL/GenBank/DDBJ databases">
        <title>Taro Niue Genome Assembly and Annotation.</title>
        <authorList>
            <person name="Atibalentja N."/>
            <person name="Keating K."/>
            <person name="Fields C.J."/>
        </authorList>
    </citation>
    <scope>NUCLEOTIDE SEQUENCE</scope>
    <source>
        <strain evidence="2">Niue_2</strain>
        <tissue evidence="2">Leaf</tissue>
    </source>
</reference>
<dbReference type="InterPro" id="IPR004158">
    <property type="entry name" value="DUF247_pln"/>
</dbReference>
<feature type="transmembrane region" description="Helical" evidence="1">
    <location>
        <begin position="447"/>
        <end position="468"/>
    </location>
</feature>
<name>A0A843VNS4_COLES</name>
<organism evidence="2 3">
    <name type="scientific">Colocasia esculenta</name>
    <name type="common">Wild taro</name>
    <name type="synonym">Arum esculentum</name>
    <dbReference type="NCBI Taxonomy" id="4460"/>
    <lineage>
        <taxon>Eukaryota</taxon>
        <taxon>Viridiplantae</taxon>
        <taxon>Streptophyta</taxon>
        <taxon>Embryophyta</taxon>
        <taxon>Tracheophyta</taxon>
        <taxon>Spermatophyta</taxon>
        <taxon>Magnoliopsida</taxon>
        <taxon>Liliopsida</taxon>
        <taxon>Araceae</taxon>
        <taxon>Aroideae</taxon>
        <taxon>Colocasieae</taxon>
        <taxon>Colocasia</taxon>
    </lineage>
</organism>
<dbReference type="EMBL" id="NMUH01001604">
    <property type="protein sequence ID" value="MQL93853.1"/>
    <property type="molecule type" value="Genomic_DNA"/>
</dbReference>
<dbReference type="PANTHER" id="PTHR31170:SF25">
    <property type="entry name" value="BNAA09G04570D PROTEIN"/>
    <property type="match status" value="1"/>
</dbReference>
<keyword evidence="3" id="KW-1185">Reference proteome</keyword>
<evidence type="ECO:0000256" key="1">
    <source>
        <dbReference type="SAM" id="Phobius"/>
    </source>
</evidence>
<dbReference type="PANTHER" id="PTHR31170">
    <property type="entry name" value="BNAC04G53230D PROTEIN"/>
    <property type="match status" value="1"/>
</dbReference>
<dbReference type="OrthoDB" id="1589813at2759"/>
<sequence>MAGAHVLSPDTLVDRISKKIGELPAGPLPPRSPADGPCIWRVPPVIRDHESEAYEPRLVSIGPFHRGKQSLLPMEQVKISYLRDLLGRSLDNRLDQYVRAIRQCEQRAREQYSQPFDFNRDEFVEMLVIDGCFVIEYFIKRVFKQTVETTLLSGVRWGFAHLRRDLMLLENQVPFFVLVKLFELSRVPFTGRRKEPLDLVELSLKFLDVKLPMEEQPQADQVLHLLHLYHLCLDPRRVKEERSYSFGRLLLCPLETAASFASLIFFGFLYLVLIRKWPFVAPKKDSSVPRMINCATELVEAGLEFKKKSLDRDKSNCFIKVSFVDGTLEIPFLKVEESTGSKLRNLIALEQCCPQVGDYCTSYAVFIDNVINTESDVAILRSSDIIESKLGSDAEVADMFNKLCKGTHIKYDSHANASLFKAVKEYSDFAHHRWRATLVHKYFRNPLAVAIMVGGCLLLFLTATQTYFTVFRKQ</sequence>
<keyword evidence="1" id="KW-0472">Membrane</keyword>
<evidence type="ECO:0000313" key="2">
    <source>
        <dbReference type="EMBL" id="MQL93853.1"/>
    </source>
</evidence>